<sequence>MPAYIDRIASVQKAGTKAWRFALSGTAPFDIYMEGKLFIGDLDESEIVINGDSAYEPPVIEVLDSTDSNEPEQVTYPPYLVLQWRGNSAASYYQVDRYVGSAWTRQGTVKEDGSGYYRFDTDVLADETEHTFRVVPVDSDGNTGHSFSVTSLIVKNPDPPSIDITYNGVSGNAEVRARA</sequence>
<proteinExistence type="predicted"/>
<accession>A0A6M3IYE6</accession>
<protein>
    <submittedName>
        <fullName evidence="1">Uncharacterized protein</fullName>
    </submittedName>
</protein>
<dbReference type="AlphaFoldDB" id="A0A6M3IYE6"/>
<gene>
    <name evidence="1" type="ORF">MM415B00831_0023</name>
</gene>
<dbReference type="EMBL" id="MT141460">
    <property type="protein sequence ID" value="QJA62047.1"/>
    <property type="molecule type" value="Genomic_DNA"/>
</dbReference>
<name>A0A6M3IYE6_9ZZZZ</name>
<evidence type="ECO:0000313" key="1">
    <source>
        <dbReference type="EMBL" id="QJA62047.1"/>
    </source>
</evidence>
<organism evidence="1">
    <name type="scientific">viral metagenome</name>
    <dbReference type="NCBI Taxonomy" id="1070528"/>
    <lineage>
        <taxon>unclassified sequences</taxon>
        <taxon>metagenomes</taxon>
        <taxon>organismal metagenomes</taxon>
    </lineage>
</organism>
<dbReference type="Gene3D" id="2.60.40.10">
    <property type="entry name" value="Immunoglobulins"/>
    <property type="match status" value="1"/>
</dbReference>
<reference evidence="1" key="1">
    <citation type="submission" date="2020-03" db="EMBL/GenBank/DDBJ databases">
        <title>The deep terrestrial virosphere.</title>
        <authorList>
            <person name="Holmfeldt K."/>
            <person name="Nilsson E."/>
            <person name="Simone D."/>
            <person name="Lopez-Fernandez M."/>
            <person name="Wu X."/>
            <person name="de Brujin I."/>
            <person name="Lundin D."/>
            <person name="Andersson A."/>
            <person name="Bertilsson S."/>
            <person name="Dopson M."/>
        </authorList>
    </citation>
    <scope>NUCLEOTIDE SEQUENCE</scope>
    <source>
        <strain evidence="1">MM415B00831</strain>
    </source>
</reference>
<dbReference type="InterPro" id="IPR013783">
    <property type="entry name" value="Ig-like_fold"/>
</dbReference>